<feature type="region of interest" description="Disordered" evidence="12">
    <location>
        <begin position="1"/>
        <end position="48"/>
    </location>
</feature>
<dbReference type="Gene3D" id="3.90.1110.10">
    <property type="entry name" value="RNA polymerase Rpb2, domain 2"/>
    <property type="match status" value="1"/>
</dbReference>
<evidence type="ECO:0000259" key="18">
    <source>
        <dbReference type="Pfam" id="PF04566"/>
    </source>
</evidence>
<dbReference type="InterPro" id="IPR007121">
    <property type="entry name" value="RNA_pol_bsu_CS"/>
</dbReference>
<feature type="domain" description="RNA polymerase Rpb2" evidence="19">
    <location>
        <begin position="662"/>
        <end position="694"/>
    </location>
</feature>
<evidence type="ECO:0000256" key="4">
    <source>
        <dbReference type="ARBA" id="ARBA00022679"/>
    </source>
</evidence>
<dbReference type="InterPro" id="IPR015712">
    <property type="entry name" value="DNA-dir_RNA_pol_su2"/>
</dbReference>
<dbReference type="FunFam" id="3.90.1800.10:FF:000003">
    <property type="entry name" value="DNA-directed RNA polymerase subunit beta"/>
    <property type="match status" value="1"/>
</dbReference>
<dbReference type="Gene3D" id="2.40.50.150">
    <property type="match status" value="1"/>
</dbReference>
<accession>A0A835Z565</accession>
<evidence type="ECO:0000256" key="2">
    <source>
        <dbReference type="ARBA" id="ARBA00011206"/>
    </source>
</evidence>
<proteinExistence type="inferred from homology"/>
<evidence type="ECO:0000256" key="12">
    <source>
        <dbReference type="SAM" id="MobiDB-lite"/>
    </source>
</evidence>
<dbReference type="EMBL" id="JAFCMP010000108">
    <property type="protein sequence ID" value="KAG5186658.1"/>
    <property type="molecule type" value="Genomic_DNA"/>
</dbReference>
<dbReference type="FunFam" id="3.90.1100.10:FF:000021">
    <property type="entry name" value="DNA-directed RNA polymerase subunit beta"/>
    <property type="match status" value="1"/>
</dbReference>
<dbReference type="Pfam" id="PF04566">
    <property type="entry name" value="RNA_pol_Rpb2_4"/>
    <property type="match status" value="1"/>
</dbReference>
<keyword evidence="4 11" id="KW-0808">Transferase</keyword>
<dbReference type="FunFam" id="3.90.1070.20:FF:000002">
    <property type="entry name" value="DNA-directed RNA polymerase subunit beta"/>
    <property type="match status" value="1"/>
</dbReference>
<keyword evidence="5 11" id="KW-0548">Nucleotidyltransferase</keyword>
<dbReference type="AlphaFoldDB" id="A0A835Z565"/>
<evidence type="ECO:0000256" key="5">
    <source>
        <dbReference type="ARBA" id="ARBA00022695"/>
    </source>
</evidence>
<dbReference type="PANTHER" id="PTHR20856">
    <property type="entry name" value="DNA-DIRECTED RNA POLYMERASE I SUBUNIT 2"/>
    <property type="match status" value="1"/>
</dbReference>
<evidence type="ECO:0000256" key="11">
    <source>
        <dbReference type="RuleBase" id="RU363031"/>
    </source>
</evidence>
<dbReference type="InterPro" id="IPR037033">
    <property type="entry name" value="DNA-dir_RNAP_su2_hyb_sf"/>
</dbReference>
<keyword evidence="6" id="KW-0479">Metal-binding</keyword>
<feature type="domain" description="RNA polymerase Rpb2" evidence="14">
    <location>
        <begin position="1093"/>
        <end position="1177"/>
    </location>
</feature>
<dbReference type="InterPro" id="IPR014724">
    <property type="entry name" value="RNA_pol_RPB2_OB-fold"/>
</dbReference>
<dbReference type="GO" id="GO:0003899">
    <property type="term" value="F:DNA-directed RNA polymerase activity"/>
    <property type="evidence" value="ECO:0007669"/>
    <property type="project" value="UniProtKB-EC"/>
</dbReference>
<dbReference type="Pfam" id="PF04563">
    <property type="entry name" value="RNA_pol_Rpb2_1"/>
    <property type="match status" value="1"/>
</dbReference>
<dbReference type="InterPro" id="IPR007120">
    <property type="entry name" value="DNA-dir_RNAP_su2_dom"/>
</dbReference>
<dbReference type="GO" id="GO:0000428">
    <property type="term" value="C:DNA-directed RNA polymerase complex"/>
    <property type="evidence" value="ECO:0007669"/>
    <property type="project" value="UniProtKB-KW"/>
</dbReference>
<comment type="subunit">
    <text evidence="2">Component of the RNA polymerase III (Pol III) complex consisting of 17 subunits.</text>
</comment>
<comment type="caution">
    <text evidence="20">The sequence shown here is derived from an EMBL/GenBank/DDBJ whole genome shotgun (WGS) entry which is preliminary data.</text>
</comment>
<evidence type="ECO:0000259" key="16">
    <source>
        <dbReference type="Pfam" id="PF04563"/>
    </source>
</evidence>
<protein>
    <recommendedName>
        <fullName evidence="11">DNA-directed RNA polymerase subunit beta</fullName>
        <ecNumber evidence="11">2.7.7.6</ecNumber>
    </recommendedName>
</protein>
<evidence type="ECO:0000256" key="6">
    <source>
        <dbReference type="ARBA" id="ARBA00022723"/>
    </source>
</evidence>
<feature type="domain" description="RNA polymerase Rpb2" evidence="15">
    <location>
        <begin position="218"/>
        <end position="401"/>
    </location>
</feature>
<evidence type="ECO:0000259" key="17">
    <source>
        <dbReference type="Pfam" id="PF04565"/>
    </source>
</evidence>
<dbReference type="GO" id="GO:0006351">
    <property type="term" value="P:DNA-templated transcription"/>
    <property type="evidence" value="ECO:0007669"/>
    <property type="project" value="InterPro"/>
</dbReference>
<dbReference type="GO" id="GO:0046872">
    <property type="term" value="F:metal ion binding"/>
    <property type="evidence" value="ECO:0007669"/>
    <property type="project" value="UniProtKB-KW"/>
</dbReference>
<feature type="domain" description="RNA polymerase beta subunit protrusion" evidence="16">
    <location>
        <begin position="68"/>
        <end position="437"/>
    </location>
</feature>
<dbReference type="GO" id="GO:0032549">
    <property type="term" value="F:ribonucleoside binding"/>
    <property type="evidence" value="ECO:0007669"/>
    <property type="project" value="InterPro"/>
</dbReference>
<feature type="domain" description="RNA polymerase Rpb2" evidence="17">
    <location>
        <begin position="478"/>
        <end position="542"/>
    </location>
</feature>
<dbReference type="FunFam" id="2.40.270.10:FF:000022">
    <property type="match status" value="1"/>
</dbReference>
<dbReference type="Pfam" id="PF04560">
    <property type="entry name" value="RNA_pol_Rpb2_7"/>
    <property type="match status" value="1"/>
</dbReference>
<evidence type="ECO:0000313" key="21">
    <source>
        <dbReference type="Proteomes" id="UP000664859"/>
    </source>
</evidence>
<evidence type="ECO:0000256" key="8">
    <source>
        <dbReference type="ARBA" id="ARBA00023163"/>
    </source>
</evidence>
<dbReference type="Pfam" id="PF04567">
    <property type="entry name" value="RNA_pol_Rpb2_5"/>
    <property type="match status" value="1"/>
</dbReference>
<evidence type="ECO:0000259" key="19">
    <source>
        <dbReference type="Pfam" id="PF04567"/>
    </source>
</evidence>
<dbReference type="InterPro" id="IPR007646">
    <property type="entry name" value="RNA_pol_Rpb2_4"/>
</dbReference>
<dbReference type="InterPro" id="IPR037034">
    <property type="entry name" value="RNA_pol_Rpb2_2_sf"/>
</dbReference>
<evidence type="ECO:0000259" key="15">
    <source>
        <dbReference type="Pfam" id="PF04561"/>
    </source>
</evidence>
<dbReference type="Pfam" id="PF00562">
    <property type="entry name" value="RNA_pol_Rpb2_6"/>
    <property type="match status" value="1"/>
</dbReference>
<dbReference type="Gene3D" id="3.90.1100.10">
    <property type="match status" value="1"/>
</dbReference>
<dbReference type="PROSITE" id="PS01166">
    <property type="entry name" value="RNA_POL_BETA"/>
    <property type="match status" value="1"/>
</dbReference>
<dbReference type="GO" id="GO:0003677">
    <property type="term" value="F:DNA binding"/>
    <property type="evidence" value="ECO:0007669"/>
    <property type="project" value="InterPro"/>
</dbReference>
<keyword evidence="7" id="KW-0862">Zinc</keyword>
<dbReference type="InterPro" id="IPR007647">
    <property type="entry name" value="RNA_pol_Rpb2_5"/>
</dbReference>
<evidence type="ECO:0000256" key="10">
    <source>
        <dbReference type="RuleBase" id="RU000434"/>
    </source>
</evidence>
<evidence type="ECO:0000256" key="1">
    <source>
        <dbReference type="ARBA" id="ARBA00006835"/>
    </source>
</evidence>
<organism evidence="20 21">
    <name type="scientific">Tribonema minus</name>
    <dbReference type="NCBI Taxonomy" id="303371"/>
    <lineage>
        <taxon>Eukaryota</taxon>
        <taxon>Sar</taxon>
        <taxon>Stramenopiles</taxon>
        <taxon>Ochrophyta</taxon>
        <taxon>PX clade</taxon>
        <taxon>Xanthophyceae</taxon>
        <taxon>Tribonematales</taxon>
        <taxon>Tribonemataceae</taxon>
        <taxon>Tribonema</taxon>
    </lineage>
</organism>
<dbReference type="SUPFAM" id="SSF64484">
    <property type="entry name" value="beta and beta-prime subunits of DNA dependent RNA-polymerase"/>
    <property type="match status" value="1"/>
</dbReference>
<keyword evidence="3 11" id="KW-0240">DNA-directed RNA polymerase</keyword>
<dbReference type="InterPro" id="IPR007645">
    <property type="entry name" value="RNA_pol_Rpb2_3"/>
</dbReference>
<dbReference type="Gene3D" id="3.90.1070.20">
    <property type="match status" value="1"/>
</dbReference>
<dbReference type="InterPro" id="IPR007644">
    <property type="entry name" value="RNA_pol_bsu_protrusion"/>
</dbReference>
<reference evidence="20" key="1">
    <citation type="submission" date="2021-02" db="EMBL/GenBank/DDBJ databases">
        <title>First Annotated Genome of the Yellow-green Alga Tribonema minus.</title>
        <authorList>
            <person name="Mahan K.M."/>
        </authorList>
    </citation>
    <scope>NUCLEOTIDE SEQUENCE</scope>
    <source>
        <strain evidence="20">UTEX B ZZ1240</strain>
    </source>
</reference>
<feature type="domain" description="DNA-directed RNA polymerase subunit 2 hybrid-binding" evidence="13">
    <location>
        <begin position="708"/>
        <end position="1091"/>
    </location>
</feature>
<dbReference type="FunFam" id="3.90.1110.10:FF:000006">
    <property type="entry name" value="DNA-directed RNA polymerase subunit beta"/>
    <property type="match status" value="1"/>
</dbReference>
<evidence type="ECO:0000256" key="3">
    <source>
        <dbReference type="ARBA" id="ARBA00022478"/>
    </source>
</evidence>
<dbReference type="Gene3D" id="2.40.270.10">
    <property type="entry name" value="DNA-directed RNA polymerase, subunit 2, domain 6"/>
    <property type="match status" value="1"/>
</dbReference>
<dbReference type="CDD" id="cd00653">
    <property type="entry name" value="RNA_pol_B_RPB2"/>
    <property type="match status" value="1"/>
</dbReference>
<comment type="function">
    <text evidence="11">DNA-dependent RNA polymerase catalyzes the transcription of DNA into RNA using the four ribonucleoside triphosphates as substrates.</text>
</comment>
<dbReference type="InterPro" id="IPR007641">
    <property type="entry name" value="RNA_pol_Rpb2_7"/>
</dbReference>
<dbReference type="OrthoDB" id="10248617at2759"/>
<evidence type="ECO:0000259" key="14">
    <source>
        <dbReference type="Pfam" id="PF04560"/>
    </source>
</evidence>
<dbReference type="Pfam" id="PF04565">
    <property type="entry name" value="RNA_pol_Rpb2_3"/>
    <property type="match status" value="1"/>
</dbReference>
<comment type="catalytic activity">
    <reaction evidence="9 11">
        <text>RNA(n) + a ribonucleoside 5'-triphosphate = RNA(n+1) + diphosphate</text>
        <dbReference type="Rhea" id="RHEA:21248"/>
        <dbReference type="Rhea" id="RHEA-COMP:14527"/>
        <dbReference type="Rhea" id="RHEA-COMP:17342"/>
        <dbReference type="ChEBI" id="CHEBI:33019"/>
        <dbReference type="ChEBI" id="CHEBI:61557"/>
        <dbReference type="ChEBI" id="CHEBI:140395"/>
        <dbReference type="EC" id="2.7.7.6"/>
    </reaction>
</comment>
<dbReference type="Proteomes" id="UP000664859">
    <property type="component" value="Unassembled WGS sequence"/>
</dbReference>
<feature type="domain" description="RNA polymerase Rpb2" evidence="18">
    <location>
        <begin position="579"/>
        <end position="640"/>
    </location>
</feature>
<dbReference type="FunFam" id="2.40.270.10:FF:000011">
    <property type="entry name" value="DNA-directed RNA polymerase subunit beta"/>
    <property type="match status" value="1"/>
</dbReference>
<evidence type="ECO:0000256" key="9">
    <source>
        <dbReference type="ARBA" id="ARBA00048552"/>
    </source>
</evidence>
<sequence length="1181" mass="131650">MILGVKSRGDASKRRHDAGAEECSEAPPKSVKFAEGEESPPSMRNGHEQVKGVKDKWKLLPHFLQMRGLMRQHIDSFNYFCTTEIKKIVAAKSNCVVLSDSKADWFLEYTDVYIEEPSMFNEMGNVRDITPYECRLRDCTYQSPIKVNVRYTKGNNIIRKNGIVIGYLPIMLRSAMCHLTGKSEDQLAQMKECPYDPGGYFIVKGVEKVILMQEQLSKNRVIIELDNKGNVSANIQSSTHERKSRCAIHVKHGKVYLHHNTLGDDVPIVVFMKAMGVESDQEIVQLVGSEPHLVDAFGESIEEALAVGVMTQKQALKYIGRKMRNPKASLNRKQYKARNIPAEDEAREMLSSVVLSHIPCPNYNFRAKCVYTAHIVRRVLTTVLDPSSLDDKDYYGNKRLESAGQLISLLFEDLFKRFNGDLKRYADTCLAKQNHATPWDISGMLAGSMNITQGFIHAISTGNWVVKRFKMDRQGVTQVLSRLSYISCLGMMTRVDSQFQKERKVSGPRALQPSQWGMLCPADTPEGESCGLVKNLALLAHVTSDEEPEPLVRLCMDMGVEDVTALSGAEINAPDTYLVFMNGAIIGAHARPELFVRRLRFLRRQGMVGEFVSVYLHDVQRAVYIASDGGRVCRPLLVVENGQTLLTERHMAQLASGVRGLKDLLRIGVVEYVDVNEENNCLIALSDADLTERHTHLEVDPLTLLGVVAGLIPYPHHNQSPRNTYQCAMGKQAIGTIALNQYERIDGLLYTLVYPQKPMCKTRVIDLIHFDEVPAGQNSIIAVMSYSGYDIEDASVLNKGSIDRGFGRCMVFRKHQVALKTHPSGTSDSINGPPDPNNADLYPKGENDRGWKKYKALDKDGIAYVGAKLEKDTVIINKMTPVGTDISADRAAATKMREASLSYKTSSPSYVDKVMIASNEVENQFFKVLVRQVRRPEVGDKFSSRHGQKGVCGIIVPQADMPFSEMGICPDLIMNPHGFPSRMTVGKMIELIAGKAGVLHGHQAYGTAFGEEFGNADKVTDICQALVDRGFSYCGKDILMSGINGEPVLNYIFAGPVFYQKLKHMVMDKMHARARGPRATLTRQPTEGRSRDGGLRLGEMERDCLIGYGASALIMERLMISSDAFTAYVCEGCGLLGYQGWCQGCRRPDSMSSISVPYACKLLFQELQSMNIVPRLRLQEY</sequence>
<evidence type="ECO:0000313" key="20">
    <source>
        <dbReference type="EMBL" id="KAG5186658.1"/>
    </source>
</evidence>
<evidence type="ECO:0000259" key="13">
    <source>
        <dbReference type="Pfam" id="PF00562"/>
    </source>
</evidence>
<dbReference type="InterPro" id="IPR007642">
    <property type="entry name" value="RNA_pol_Rpb2_2"/>
</dbReference>
<dbReference type="EC" id="2.7.7.6" evidence="11"/>
<dbReference type="Gene3D" id="3.90.1800.10">
    <property type="entry name" value="RNA polymerase alpha subunit dimerisation domain"/>
    <property type="match status" value="1"/>
</dbReference>
<comment type="similarity">
    <text evidence="1 10">Belongs to the RNA polymerase beta chain family.</text>
</comment>
<name>A0A835Z565_9STRA</name>
<feature type="region of interest" description="Disordered" evidence="12">
    <location>
        <begin position="822"/>
        <end position="845"/>
    </location>
</feature>
<gene>
    <name evidence="20" type="ORF">JKP88DRAFT_309332</name>
</gene>
<keyword evidence="21" id="KW-1185">Reference proteome</keyword>
<keyword evidence="8 11" id="KW-0804">Transcription</keyword>
<dbReference type="Pfam" id="PF04561">
    <property type="entry name" value="RNA_pol_Rpb2_2"/>
    <property type="match status" value="1"/>
</dbReference>
<evidence type="ECO:0000256" key="7">
    <source>
        <dbReference type="ARBA" id="ARBA00022833"/>
    </source>
</evidence>